<evidence type="ECO:0000313" key="5">
    <source>
        <dbReference type="Proteomes" id="UP000199126"/>
    </source>
</evidence>
<evidence type="ECO:0000259" key="3">
    <source>
        <dbReference type="PROSITE" id="PS01031"/>
    </source>
</evidence>
<evidence type="ECO:0000256" key="1">
    <source>
        <dbReference type="PROSITE-ProRule" id="PRU00285"/>
    </source>
</evidence>
<dbReference type="AlphaFoldDB" id="A0A1H8PU27"/>
<dbReference type="PROSITE" id="PS01031">
    <property type="entry name" value="SHSP"/>
    <property type="match status" value="1"/>
</dbReference>
<dbReference type="Pfam" id="PF00011">
    <property type="entry name" value="HSP20"/>
    <property type="match status" value="1"/>
</dbReference>
<name>A0A1H8PU27_9EURY</name>
<proteinExistence type="inferred from homology"/>
<dbReference type="Gene3D" id="2.60.40.790">
    <property type="match status" value="1"/>
</dbReference>
<dbReference type="InterPro" id="IPR031107">
    <property type="entry name" value="Small_HSP"/>
</dbReference>
<sequence>MALPTGPATSWLQRTGFPSQLFETGDNDYELYEAEDEFVLSVEMPGFEPDEMNVSWSDGVLNIVAEHEDEQRDRRETYHRRFRFPKDVAEDEITAKYTNGILEVRLPVMRGATVSGTEIEIQG</sequence>
<evidence type="ECO:0000256" key="2">
    <source>
        <dbReference type="RuleBase" id="RU003616"/>
    </source>
</evidence>
<protein>
    <submittedName>
        <fullName evidence="4">HSP20 family protein</fullName>
    </submittedName>
</protein>
<dbReference type="InterPro" id="IPR008978">
    <property type="entry name" value="HSP20-like_chaperone"/>
</dbReference>
<dbReference type="CDD" id="cd06464">
    <property type="entry name" value="ACD_sHsps-like"/>
    <property type="match status" value="1"/>
</dbReference>
<evidence type="ECO:0000313" key="4">
    <source>
        <dbReference type="EMBL" id="SEO45184.1"/>
    </source>
</evidence>
<dbReference type="EMBL" id="FODV01000002">
    <property type="protein sequence ID" value="SEO45184.1"/>
    <property type="molecule type" value="Genomic_DNA"/>
</dbReference>
<keyword evidence="5" id="KW-1185">Reference proteome</keyword>
<accession>A0A1H8PU27</accession>
<dbReference type="PANTHER" id="PTHR11527">
    <property type="entry name" value="HEAT-SHOCK PROTEIN 20 FAMILY MEMBER"/>
    <property type="match status" value="1"/>
</dbReference>
<dbReference type="OrthoDB" id="198277at2157"/>
<dbReference type="SUPFAM" id="SSF49764">
    <property type="entry name" value="HSP20-like chaperones"/>
    <property type="match status" value="1"/>
</dbReference>
<reference evidence="5" key="1">
    <citation type="submission" date="2016-10" db="EMBL/GenBank/DDBJ databases">
        <authorList>
            <person name="Varghese N."/>
            <person name="Submissions S."/>
        </authorList>
    </citation>
    <scope>NUCLEOTIDE SEQUENCE [LARGE SCALE GENOMIC DNA]</scope>
    <source>
        <strain evidence="5">CGMCC 1.10121</strain>
    </source>
</reference>
<dbReference type="RefSeq" id="WP_089821812.1">
    <property type="nucleotide sequence ID" value="NZ_FODV01000002.1"/>
</dbReference>
<feature type="domain" description="SHSP" evidence="3">
    <location>
        <begin position="20"/>
        <end position="123"/>
    </location>
</feature>
<dbReference type="Proteomes" id="UP000199126">
    <property type="component" value="Unassembled WGS sequence"/>
</dbReference>
<gene>
    <name evidence="4" type="ORF">SAMN04487948_102483</name>
</gene>
<comment type="similarity">
    <text evidence="1 2">Belongs to the small heat shock protein (HSP20) family.</text>
</comment>
<dbReference type="InterPro" id="IPR002068">
    <property type="entry name" value="A-crystallin/Hsp20_dom"/>
</dbReference>
<organism evidence="4 5">
    <name type="scientific">Halogranum amylolyticum</name>
    <dbReference type="NCBI Taxonomy" id="660520"/>
    <lineage>
        <taxon>Archaea</taxon>
        <taxon>Methanobacteriati</taxon>
        <taxon>Methanobacteriota</taxon>
        <taxon>Stenosarchaea group</taxon>
        <taxon>Halobacteria</taxon>
        <taxon>Halobacteriales</taxon>
        <taxon>Haloferacaceae</taxon>
    </lineage>
</organism>